<dbReference type="InterPro" id="IPR051531">
    <property type="entry name" value="N-acetyltransferase"/>
</dbReference>
<dbReference type="EMBL" id="CP089984">
    <property type="protein sequence ID" value="WXB12127.1"/>
    <property type="molecule type" value="Genomic_DNA"/>
</dbReference>
<evidence type="ECO:0000313" key="3">
    <source>
        <dbReference type="Proteomes" id="UP001370348"/>
    </source>
</evidence>
<dbReference type="PANTHER" id="PTHR43792:SF16">
    <property type="entry name" value="N-ACETYLTRANSFERASE DOMAIN-CONTAINING PROTEIN"/>
    <property type="match status" value="1"/>
</dbReference>
<accession>A0ABZ2LMI8</accession>
<name>A0ABZ2LMI8_9BACT</name>
<dbReference type="Pfam" id="PF13302">
    <property type="entry name" value="Acetyltransf_3"/>
    <property type="match status" value="1"/>
</dbReference>
<protein>
    <submittedName>
        <fullName evidence="2">GNAT family N-acetyltransferase</fullName>
    </submittedName>
</protein>
<reference evidence="2 3" key="1">
    <citation type="submission" date="2021-12" db="EMBL/GenBank/DDBJ databases">
        <title>Discovery of the Pendulisporaceae a myxobacterial family with distinct sporulation behavior and unique specialized metabolism.</title>
        <authorList>
            <person name="Garcia R."/>
            <person name="Popoff A."/>
            <person name="Bader C.D."/>
            <person name="Loehr J."/>
            <person name="Walesch S."/>
            <person name="Walt C."/>
            <person name="Boldt J."/>
            <person name="Bunk B."/>
            <person name="Haeckl F.J.F.P.J."/>
            <person name="Gunesch A.P."/>
            <person name="Birkelbach J."/>
            <person name="Nuebel U."/>
            <person name="Pietschmann T."/>
            <person name="Bach T."/>
            <person name="Mueller R."/>
        </authorList>
    </citation>
    <scope>NUCLEOTIDE SEQUENCE [LARGE SCALE GENOMIC DNA]</scope>
    <source>
        <strain evidence="2 3">MSr11954</strain>
    </source>
</reference>
<dbReference type="PANTHER" id="PTHR43792">
    <property type="entry name" value="GNAT FAMILY, PUTATIVE (AFU_ORTHOLOGUE AFUA_3G00765)-RELATED-RELATED"/>
    <property type="match status" value="1"/>
</dbReference>
<dbReference type="PROSITE" id="PS51186">
    <property type="entry name" value="GNAT"/>
    <property type="match status" value="1"/>
</dbReference>
<dbReference type="Gene3D" id="3.40.630.30">
    <property type="match status" value="1"/>
</dbReference>
<dbReference type="InterPro" id="IPR000182">
    <property type="entry name" value="GNAT_dom"/>
</dbReference>
<organism evidence="2 3">
    <name type="scientific">Pendulispora albinea</name>
    <dbReference type="NCBI Taxonomy" id="2741071"/>
    <lineage>
        <taxon>Bacteria</taxon>
        <taxon>Pseudomonadati</taxon>
        <taxon>Myxococcota</taxon>
        <taxon>Myxococcia</taxon>
        <taxon>Myxococcales</taxon>
        <taxon>Sorangiineae</taxon>
        <taxon>Pendulisporaceae</taxon>
        <taxon>Pendulispora</taxon>
    </lineage>
</organism>
<gene>
    <name evidence="2" type="ORF">LZC94_30270</name>
</gene>
<dbReference type="SUPFAM" id="SSF55729">
    <property type="entry name" value="Acyl-CoA N-acyltransferases (Nat)"/>
    <property type="match status" value="1"/>
</dbReference>
<proteinExistence type="predicted"/>
<keyword evidence="3" id="KW-1185">Reference proteome</keyword>
<dbReference type="Proteomes" id="UP001370348">
    <property type="component" value="Chromosome"/>
</dbReference>
<evidence type="ECO:0000259" key="1">
    <source>
        <dbReference type="PROSITE" id="PS51186"/>
    </source>
</evidence>
<evidence type="ECO:0000313" key="2">
    <source>
        <dbReference type="EMBL" id="WXB12127.1"/>
    </source>
</evidence>
<feature type="domain" description="N-acetyltransferase" evidence="1">
    <location>
        <begin position="15"/>
        <end position="174"/>
    </location>
</feature>
<sequence>MPQPVLIPTLDTERLHLRGYRPDDLDACAAMYAAPEFTRHVSERPIPREDVWARMLRYIGHWSVFGFGFWAIEEKATGRYVGEAGLAYFKRDIEPPIDCPEAGWGLAPWAHGKGFATEIVRAIHTWYDAELGPTRTACIVRPANVASIRVAEKCGYRELQRVSFYGAPMIIFERSGAPRS</sequence>
<dbReference type="InterPro" id="IPR016181">
    <property type="entry name" value="Acyl_CoA_acyltransferase"/>
</dbReference>
<dbReference type="RefSeq" id="WP_394821746.1">
    <property type="nucleotide sequence ID" value="NZ_CP089984.1"/>
</dbReference>